<feature type="transmembrane region" description="Helical" evidence="9">
    <location>
        <begin position="290"/>
        <end position="313"/>
    </location>
</feature>
<dbReference type="EMBL" id="JANAVZ010000001">
    <property type="protein sequence ID" value="MCT4331301.1"/>
    <property type="molecule type" value="Genomic_DNA"/>
</dbReference>
<dbReference type="RefSeq" id="WP_260275230.1">
    <property type="nucleotide sequence ID" value="NZ_JANAVZ010000001.1"/>
</dbReference>
<dbReference type="InterPro" id="IPR036890">
    <property type="entry name" value="HATPase_C_sf"/>
</dbReference>
<evidence type="ECO:0000256" key="3">
    <source>
        <dbReference type="ARBA" id="ARBA00012438"/>
    </source>
</evidence>
<evidence type="ECO:0000256" key="1">
    <source>
        <dbReference type="ARBA" id="ARBA00000085"/>
    </source>
</evidence>
<dbReference type="Gene3D" id="3.30.565.10">
    <property type="entry name" value="Histidine kinase-like ATPase, C-terminal domain"/>
    <property type="match status" value="1"/>
</dbReference>
<evidence type="ECO:0000256" key="2">
    <source>
        <dbReference type="ARBA" id="ARBA00004370"/>
    </source>
</evidence>
<organism evidence="11 12">
    <name type="scientific">Paracoccus maritimus</name>
    <dbReference type="NCBI Taxonomy" id="2933292"/>
    <lineage>
        <taxon>Bacteria</taxon>
        <taxon>Pseudomonadati</taxon>
        <taxon>Pseudomonadota</taxon>
        <taxon>Alphaproteobacteria</taxon>
        <taxon>Rhodobacterales</taxon>
        <taxon>Paracoccaceae</taxon>
        <taxon>Paracoccus</taxon>
    </lineage>
</organism>
<feature type="transmembrane region" description="Helical" evidence="9">
    <location>
        <begin position="15"/>
        <end position="36"/>
    </location>
</feature>
<keyword evidence="5" id="KW-0808">Transferase</keyword>
<evidence type="ECO:0000313" key="12">
    <source>
        <dbReference type="Proteomes" id="UP001320702"/>
    </source>
</evidence>
<dbReference type="Proteomes" id="UP001320702">
    <property type="component" value="Unassembled WGS sequence"/>
</dbReference>
<dbReference type="PANTHER" id="PTHR41523">
    <property type="entry name" value="TWO-COMPONENT SYSTEM SENSOR PROTEIN"/>
    <property type="match status" value="1"/>
</dbReference>
<feature type="transmembrane region" description="Helical" evidence="9">
    <location>
        <begin position="253"/>
        <end position="270"/>
    </location>
</feature>
<gene>
    <name evidence="11" type="ORF">MU516_00300</name>
</gene>
<accession>A0ABT2K495</accession>
<evidence type="ECO:0000256" key="6">
    <source>
        <dbReference type="ARBA" id="ARBA00022741"/>
    </source>
</evidence>
<evidence type="ECO:0000256" key="5">
    <source>
        <dbReference type="ARBA" id="ARBA00022679"/>
    </source>
</evidence>
<dbReference type="EC" id="2.7.13.3" evidence="3"/>
<evidence type="ECO:0000256" key="8">
    <source>
        <dbReference type="ARBA" id="ARBA00022840"/>
    </source>
</evidence>
<evidence type="ECO:0000313" key="11">
    <source>
        <dbReference type="EMBL" id="MCT4331301.1"/>
    </source>
</evidence>
<comment type="subcellular location">
    <subcellularLocation>
        <location evidence="2">Membrane</location>
    </subcellularLocation>
</comment>
<dbReference type="Pfam" id="PF07568">
    <property type="entry name" value="HisKA_2"/>
    <property type="match status" value="1"/>
</dbReference>
<keyword evidence="9" id="KW-1133">Transmembrane helix</keyword>
<keyword evidence="9" id="KW-0472">Membrane</keyword>
<keyword evidence="4" id="KW-0597">Phosphoprotein</keyword>
<proteinExistence type="predicted"/>
<keyword evidence="9" id="KW-0812">Transmembrane</keyword>
<keyword evidence="7 11" id="KW-0418">Kinase</keyword>
<sequence>MLRRLRDRLDFTRRLGFRLGALLSVAILPLGLISLAQNLHMSREVQRSAEIALLGRTASAAAGERALLISALGSADALGPAVLDALDRTADCSDLMRNFIQRSATYIYAGFVPLSGLSTCNSNPDVGAVADMRLSPAFQEFMDEPGTLVTSLERGVVSGQSVVLVMHPLYRDRELQGYIGISLTHEFLRSTHSINFGTEGARILTFNHRGDILTSDSAEEGSADDILPAGVSLLSLLSRNDTTFRARANTGEMRVFTVVPVVPGLVYALGSWSPKLAGVGLFQLTRFGAFLFPAALWLVSLAVAYFAVFRLVLRHITVLRGQMRRFAIGNRDEPPPILTDAPTEIHDVSQTFHNMARILIRDEEAMEDAVTEKTVLLKEVHHRVKNNLQLIASIINMQSRVISDDDAKRVLRSVQDRVAALATIYRNLYQAEHLDAVEADRLIGDIINQMVNASVGPGSNLRVETKLQPMTLLPDQAVPLSLLATEAFTNALKYAGIPAGEDGPWVRVHLTSPESGTGVLRIVNSTGDREAEDEGTGLGSQLIEAFSTQLEGAARTAFEDGSYVLELTFAIEAATRLPGTDDRKVVLTSAARDGARH</sequence>
<comment type="caution">
    <text evidence="11">The sequence shown here is derived from an EMBL/GenBank/DDBJ whole genome shotgun (WGS) entry which is preliminary data.</text>
</comment>
<evidence type="ECO:0000259" key="10">
    <source>
        <dbReference type="PROSITE" id="PS50885"/>
    </source>
</evidence>
<dbReference type="GO" id="GO:0016301">
    <property type="term" value="F:kinase activity"/>
    <property type="evidence" value="ECO:0007669"/>
    <property type="project" value="UniProtKB-KW"/>
</dbReference>
<dbReference type="PROSITE" id="PS50885">
    <property type="entry name" value="HAMP"/>
    <property type="match status" value="1"/>
</dbReference>
<dbReference type="PANTHER" id="PTHR41523:SF8">
    <property type="entry name" value="ETHYLENE RESPONSE SENSOR PROTEIN"/>
    <property type="match status" value="1"/>
</dbReference>
<dbReference type="InterPro" id="IPR011495">
    <property type="entry name" value="Sig_transdc_His_kin_sub2_dim/P"/>
</dbReference>
<keyword evidence="8" id="KW-0067">ATP-binding</keyword>
<dbReference type="Gene3D" id="3.30.450.20">
    <property type="entry name" value="PAS domain"/>
    <property type="match status" value="1"/>
</dbReference>
<dbReference type="CDD" id="cd18773">
    <property type="entry name" value="PDC1_HK_sensor"/>
    <property type="match status" value="1"/>
</dbReference>
<protein>
    <recommendedName>
        <fullName evidence="3">histidine kinase</fullName>
        <ecNumber evidence="3">2.7.13.3</ecNumber>
    </recommendedName>
</protein>
<name>A0ABT2K495_9RHOB</name>
<keyword evidence="6" id="KW-0547">Nucleotide-binding</keyword>
<keyword evidence="12" id="KW-1185">Reference proteome</keyword>
<reference evidence="11 12" key="1">
    <citation type="submission" date="2022-04" db="EMBL/GenBank/DDBJ databases">
        <title>Paracoccus sp. YLB-12 draft genome sequence.</title>
        <authorList>
            <person name="Yu L."/>
        </authorList>
    </citation>
    <scope>NUCLEOTIDE SEQUENCE [LARGE SCALE GENOMIC DNA]</scope>
    <source>
        <strain evidence="11 12">YLB-12</strain>
    </source>
</reference>
<evidence type="ECO:0000256" key="7">
    <source>
        <dbReference type="ARBA" id="ARBA00022777"/>
    </source>
</evidence>
<dbReference type="InterPro" id="IPR003660">
    <property type="entry name" value="HAMP_dom"/>
</dbReference>
<evidence type="ECO:0000256" key="4">
    <source>
        <dbReference type="ARBA" id="ARBA00022553"/>
    </source>
</evidence>
<comment type="catalytic activity">
    <reaction evidence="1">
        <text>ATP + protein L-histidine = ADP + protein N-phospho-L-histidine.</text>
        <dbReference type="EC" id="2.7.13.3"/>
    </reaction>
</comment>
<evidence type="ECO:0000256" key="9">
    <source>
        <dbReference type="SAM" id="Phobius"/>
    </source>
</evidence>
<feature type="domain" description="HAMP" evidence="10">
    <location>
        <begin position="310"/>
        <end position="364"/>
    </location>
</feature>